<dbReference type="EMBL" id="VSRR010103527">
    <property type="protein sequence ID" value="MPC95790.1"/>
    <property type="molecule type" value="Genomic_DNA"/>
</dbReference>
<comment type="caution">
    <text evidence="2">The sequence shown here is derived from an EMBL/GenBank/DDBJ whole genome shotgun (WGS) entry which is preliminary data.</text>
</comment>
<evidence type="ECO:0000256" key="1">
    <source>
        <dbReference type="SAM" id="MobiDB-lite"/>
    </source>
</evidence>
<evidence type="ECO:0000313" key="2">
    <source>
        <dbReference type="EMBL" id="MPC95790.1"/>
    </source>
</evidence>
<protein>
    <submittedName>
        <fullName evidence="2">Uncharacterized protein</fullName>
    </submittedName>
</protein>
<accession>A0A5B7JG99</accession>
<name>A0A5B7JG99_PORTR</name>
<proteinExistence type="predicted"/>
<dbReference type="AlphaFoldDB" id="A0A5B7JG99"/>
<feature type="compositionally biased region" description="Basic residues" evidence="1">
    <location>
        <begin position="60"/>
        <end position="69"/>
    </location>
</feature>
<gene>
    <name evidence="2" type="ORF">E2C01_091016</name>
</gene>
<organism evidence="2 3">
    <name type="scientific">Portunus trituberculatus</name>
    <name type="common">Swimming crab</name>
    <name type="synonym">Neptunus trituberculatus</name>
    <dbReference type="NCBI Taxonomy" id="210409"/>
    <lineage>
        <taxon>Eukaryota</taxon>
        <taxon>Metazoa</taxon>
        <taxon>Ecdysozoa</taxon>
        <taxon>Arthropoda</taxon>
        <taxon>Crustacea</taxon>
        <taxon>Multicrustacea</taxon>
        <taxon>Malacostraca</taxon>
        <taxon>Eumalacostraca</taxon>
        <taxon>Eucarida</taxon>
        <taxon>Decapoda</taxon>
        <taxon>Pleocyemata</taxon>
        <taxon>Brachyura</taxon>
        <taxon>Eubrachyura</taxon>
        <taxon>Portunoidea</taxon>
        <taxon>Portunidae</taxon>
        <taxon>Portuninae</taxon>
        <taxon>Portunus</taxon>
    </lineage>
</organism>
<reference evidence="2 3" key="1">
    <citation type="submission" date="2019-05" db="EMBL/GenBank/DDBJ databases">
        <title>Another draft genome of Portunus trituberculatus and its Hox gene families provides insights of decapod evolution.</title>
        <authorList>
            <person name="Jeong J.-H."/>
            <person name="Song I."/>
            <person name="Kim S."/>
            <person name="Choi T."/>
            <person name="Kim D."/>
            <person name="Ryu S."/>
            <person name="Kim W."/>
        </authorList>
    </citation>
    <scope>NUCLEOTIDE SEQUENCE [LARGE SCALE GENOMIC DNA]</scope>
    <source>
        <tissue evidence="2">Muscle</tissue>
    </source>
</reference>
<keyword evidence="3" id="KW-1185">Reference proteome</keyword>
<feature type="compositionally biased region" description="Gly residues" evidence="1">
    <location>
        <begin position="24"/>
        <end position="33"/>
    </location>
</feature>
<feature type="region of interest" description="Disordered" evidence="1">
    <location>
        <begin position="19"/>
        <end position="69"/>
    </location>
</feature>
<sequence>MTLTPCGIPFLLLRSAPCREVDGEGGGVSGEGGDQVEVDGRGLYRVHPSGNRSQVDDKRRASHQRGGRT</sequence>
<evidence type="ECO:0000313" key="3">
    <source>
        <dbReference type="Proteomes" id="UP000324222"/>
    </source>
</evidence>
<dbReference type="Proteomes" id="UP000324222">
    <property type="component" value="Unassembled WGS sequence"/>
</dbReference>